<name>A0A370HIN8_9HYPH</name>
<dbReference type="Proteomes" id="UP000254925">
    <property type="component" value="Unassembled WGS sequence"/>
</dbReference>
<dbReference type="PROSITE" id="PS50043">
    <property type="entry name" value="HTH_LUXR_2"/>
    <property type="match status" value="1"/>
</dbReference>
<dbReference type="GO" id="GO:0003677">
    <property type="term" value="F:DNA binding"/>
    <property type="evidence" value="ECO:0007669"/>
    <property type="project" value="UniProtKB-KW"/>
</dbReference>
<accession>A0A370HIN8</accession>
<keyword evidence="6" id="KW-1185">Reference proteome</keyword>
<dbReference type="PANTHER" id="PTHR44688:SF25">
    <property type="entry name" value="HTH LUXR-TYPE DOMAIN-CONTAINING PROTEIN"/>
    <property type="match status" value="1"/>
</dbReference>
<keyword evidence="1" id="KW-0805">Transcription regulation</keyword>
<keyword evidence="2" id="KW-0238">DNA-binding</keyword>
<dbReference type="InterPro" id="IPR000792">
    <property type="entry name" value="Tscrpt_reg_LuxR_C"/>
</dbReference>
<dbReference type="Pfam" id="PF00196">
    <property type="entry name" value="GerE"/>
    <property type="match status" value="1"/>
</dbReference>
<sequence length="186" mass="19537">MRRVVLQIEDPDLLDRVATILSAESGIALVDDENDADVSVSDRSASAFPHGGASRILLAEPQPTTDLPIGATVSVMPRDCAGSDLLLAIEATARGYAIMPLDVPADMAVNGAPGLPRPPQADLLTAREREVLRLLAEGASNKEIARRLGISFHTAKFHVASVAAKLDATGRTDAVAQAVRLGLIML</sequence>
<reference evidence="5 6" key="1">
    <citation type="submission" date="2018-07" db="EMBL/GenBank/DDBJ databases">
        <title>Genomic Encyclopedia of Type Strains, Phase IV (KMG-IV): sequencing the most valuable type-strain genomes for metagenomic binning, comparative biology and taxonomic classification.</title>
        <authorList>
            <person name="Goeker M."/>
        </authorList>
    </citation>
    <scope>NUCLEOTIDE SEQUENCE [LARGE SCALE GENOMIC DNA]</scope>
    <source>
        <strain evidence="5 6">DSM 14364</strain>
    </source>
</reference>
<protein>
    <submittedName>
        <fullName evidence="5">Regulatory LuxR family protein</fullName>
    </submittedName>
</protein>
<dbReference type="InterPro" id="IPR016032">
    <property type="entry name" value="Sig_transdc_resp-reg_C-effctor"/>
</dbReference>
<organism evidence="5 6">
    <name type="scientific">Microvirga subterranea</name>
    <dbReference type="NCBI Taxonomy" id="186651"/>
    <lineage>
        <taxon>Bacteria</taxon>
        <taxon>Pseudomonadati</taxon>
        <taxon>Pseudomonadota</taxon>
        <taxon>Alphaproteobacteria</taxon>
        <taxon>Hyphomicrobiales</taxon>
        <taxon>Methylobacteriaceae</taxon>
        <taxon>Microvirga</taxon>
    </lineage>
</organism>
<evidence type="ECO:0000313" key="6">
    <source>
        <dbReference type="Proteomes" id="UP000254925"/>
    </source>
</evidence>
<dbReference type="InterPro" id="IPR036388">
    <property type="entry name" value="WH-like_DNA-bd_sf"/>
</dbReference>
<dbReference type="CDD" id="cd06170">
    <property type="entry name" value="LuxR_C_like"/>
    <property type="match status" value="1"/>
</dbReference>
<dbReference type="GO" id="GO:0006355">
    <property type="term" value="P:regulation of DNA-templated transcription"/>
    <property type="evidence" value="ECO:0007669"/>
    <property type="project" value="InterPro"/>
</dbReference>
<dbReference type="EMBL" id="QQBB01000006">
    <property type="protein sequence ID" value="RDI57984.1"/>
    <property type="molecule type" value="Genomic_DNA"/>
</dbReference>
<comment type="caution">
    <text evidence="5">The sequence shown here is derived from an EMBL/GenBank/DDBJ whole genome shotgun (WGS) entry which is preliminary data.</text>
</comment>
<evidence type="ECO:0000256" key="1">
    <source>
        <dbReference type="ARBA" id="ARBA00023015"/>
    </source>
</evidence>
<evidence type="ECO:0000256" key="3">
    <source>
        <dbReference type="ARBA" id="ARBA00023163"/>
    </source>
</evidence>
<proteinExistence type="predicted"/>
<dbReference type="PANTHER" id="PTHR44688">
    <property type="entry name" value="DNA-BINDING TRANSCRIPTIONAL ACTIVATOR DEVR_DOSR"/>
    <property type="match status" value="1"/>
</dbReference>
<dbReference type="SMART" id="SM00421">
    <property type="entry name" value="HTH_LUXR"/>
    <property type="match status" value="1"/>
</dbReference>
<dbReference type="Gene3D" id="1.10.10.10">
    <property type="entry name" value="Winged helix-like DNA-binding domain superfamily/Winged helix DNA-binding domain"/>
    <property type="match status" value="1"/>
</dbReference>
<feature type="domain" description="HTH luxR-type" evidence="4">
    <location>
        <begin position="117"/>
        <end position="182"/>
    </location>
</feature>
<evidence type="ECO:0000313" key="5">
    <source>
        <dbReference type="EMBL" id="RDI57984.1"/>
    </source>
</evidence>
<gene>
    <name evidence="5" type="ORF">DES45_106298</name>
</gene>
<dbReference type="PRINTS" id="PR00038">
    <property type="entry name" value="HTHLUXR"/>
</dbReference>
<dbReference type="SUPFAM" id="SSF46894">
    <property type="entry name" value="C-terminal effector domain of the bipartite response regulators"/>
    <property type="match status" value="1"/>
</dbReference>
<evidence type="ECO:0000256" key="2">
    <source>
        <dbReference type="ARBA" id="ARBA00023125"/>
    </source>
</evidence>
<evidence type="ECO:0000259" key="4">
    <source>
        <dbReference type="PROSITE" id="PS50043"/>
    </source>
</evidence>
<keyword evidence="3" id="KW-0804">Transcription</keyword>
<dbReference type="AlphaFoldDB" id="A0A370HIN8"/>